<reference evidence="10" key="2">
    <citation type="journal article" date="2018" name="BMC Genomics">
        <title>A manually annotated Actinidia chinensis var. chinensis (kiwifruit) genome highlights the challenges associated with draft genomes and gene prediction in plants.</title>
        <authorList>
            <person name="Pilkington S.M."/>
            <person name="Crowhurst R."/>
            <person name="Hilario E."/>
            <person name="Nardozza S."/>
            <person name="Fraser L."/>
            <person name="Peng Y."/>
            <person name="Gunaseelan K."/>
            <person name="Simpson R."/>
            <person name="Tahir J."/>
            <person name="Deroles S.C."/>
            <person name="Templeton K."/>
            <person name="Luo Z."/>
            <person name="Davy M."/>
            <person name="Cheng C."/>
            <person name="McNeilage M."/>
            <person name="Scaglione D."/>
            <person name="Liu Y."/>
            <person name="Zhang Q."/>
            <person name="Datson P."/>
            <person name="De Silva N."/>
            <person name="Gardiner S.E."/>
            <person name="Bassett H."/>
            <person name="Chagne D."/>
            <person name="McCallum J."/>
            <person name="Dzierzon H."/>
            <person name="Deng C."/>
            <person name="Wang Y.Y."/>
            <person name="Barron L."/>
            <person name="Manako K."/>
            <person name="Bowen J."/>
            <person name="Foster T.M."/>
            <person name="Erridge Z.A."/>
            <person name="Tiffin H."/>
            <person name="Waite C.N."/>
            <person name="Davies K.M."/>
            <person name="Grierson E.P."/>
            <person name="Laing W.A."/>
            <person name="Kirk R."/>
            <person name="Chen X."/>
            <person name="Wood M."/>
            <person name="Montefiori M."/>
            <person name="Brummell D.A."/>
            <person name="Schwinn K.E."/>
            <person name="Catanach A."/>
            <person name="Fullerton C."/>
            <person name="Li D."/>
            <person name="Meiyalaghan S."/>
            <person name="Nieuwenhuizen N."/>
            <person name="Read N."/>
            <person name="Prakash R."/>
            <person name="Hunter D."/>
            <person name="Zhang H."/>
            <person name="McKenzie M."/>
            <person name="Knabel M."/>
            <person name="Harris A."/>
            <person name="Allan A.C."/>
            <person name="Gleave A."/>
            <person name="Chen A."/>
            <person name="Janssen B.J."/>
            <person name="Plunkett B."/>
            <person name="Ampomah-Dwamena C."/>
            <person name="Voogd C."/>
            <person name="Leif D."/>
            <person name="Lafferty D."/>
            <person name="Souleyre E.J.F."/>
            <person name="Varkonyi-Gasic E."/>
            <person name="Gambi F."/>
            <person name="Hanley J."/>
            <person name="Yao J.L."/>
            <person name="Cheung J."/>
            <person name="David K.M."/>
            <person name="Warren B."/>
            <person name="Marsh K."/>
            <person name="Snowden K.C."/>
            <person name="Lin-Wang K."/>
            <person name="Brian L."/>
            <person name="Martinez-Sanchez M."/>
            <person name="Wang M."/>
            <person name="Ileperuma N."/>
            <person name="Macnee N."/>
            <person name="Campin R."/>
            <person name="McAtee P."/>
            <person name="Drummond R.S.M."/>
            <person name="Espley R.V."/>
            <person name="Ireland H.S."/>
            <person name="Wu R."/>
            <person name="Atkinson R.G."/>
            <person name="Karunairetnam S."/>
            <person name="Bulley S."/>
            <person name="Chunkath S."/>
            <person name="Hanley Z."/>
            <person name="Storey R."/>
            <person name="Thrimawithana A.H."/>
            <person name="Thomson S."/>
            <person name="David C."/>
            <person name="Testolin R."/>
            <person name="Huang H."/>
            <person name="Hellens R.P."/>
            <person name="Schaffer R.J."/>
        </authorList>
    </citation>
    <scope>NUCLEOTIDE SEQUENCE [LARGE SCALE GENOMIC DNA]</scope>
    <source>
        <strain evidence="10">cv. Red5</strain>
    </source>
</reference>
<dbReference type="PROSITE" id="PS01326">
    <property type="entry name" value="DAP_EPIMERASE"/>
    <property type="match status" value="1"/>
</dbReference>
<dbReference type="Gene3D" id="3.10.310.10">
    <property type="entry name" value="Diaminopimelate Epimerase, Chain A, domain 1"/>
    <property type="match status" value="2"/>
</dbReference>
<dbReference type="GO" id="GO:0008837">
    <property type="term" value="F:diaminopimelate epimerase activity"/>
    <property type="evidence" value="ECO:0007669"/>
    <property type="project" value="UniProtKB-EC"/>
</dbReference>
<organism evidence="9 10">
    <name type="scientific">Actinidia chinensis var. chinensis</name>
    <name type="common">Chinese soft-hair kiwi</name>
    <dbReference type="NCBI Taxonomy" id="1590841"/>
    <lineage>
        <taxon>Eukaryota</taxon>
        <taxon>Viridiplantae</taxon>
        <taxon>Streptophyta</taxon>
        <taxon>Embryophyta</taxon>
        <taxon>Tracheophyta</taxon>
        <taxon>Spermatophyta</taxon>
        <taxon>Magnoliopsida</taxon>
        <taxon>eudicotyledons</taxon>
        <taxon>Gunneridae</taxon>
        <taxon>Pentapetalae</taxon>
        <taxon>asterids</taxon>
        <taxon>Ericales</taxon>
        <taxon>Actinidiaceae</taxon>
        <taxon>Actinidia</taxon>
    </lineage>
</organism>
<dbReference type="GO" id="GO:0005829">
    <property type="term" value="C:cytosol"/>
    <property type="evidence" value="ECO:0007669"/>
    <property type="project" value="TreeGrafter"/>
</dbReference>
<dbReference type="EMBL" id="NKQK01000015">
    <property type="protein sequence ID" value="PSS09896.1"/>
    <property type="molecule type" value="Genomic_DNA"/>
</dbReference>
<keyword evidence="5" id="KW-0028">Amino-acid biosynthesis</keyword>
<dbReference type="Pfam" id="PF01678">
    <property type="entry name" value="DAP_epimerase"/>
    <property type="match status" value="2"/>
</dbReference>
<evidence type="ECO:0000256" key="7">
    <source>
        <dbReference type="ARBA" id="ARBA00023235"/>
    </source>
</evidence>
<keyword evidence="10" id="KW-1185">Reference proteome</keyword>
<accession>A0A2R6QKH3</accession>
<dbReference type="PANTHER" id="PTHR31689">
    <property type="entry name" value="DIAMINOPIMELATE EPIMERASE, CHLOROPLASTIC"/>
    <property type="match status" value="1"/>
</dbReference>
<dbReference type="Gramene" id="PSS09896">
    <property type="protein sequence ID" value="PSS09896"/>
    <property type="gene ID" value="CEY00_Acc16875"/>
</dbReference>
<dbReference type="Proteomes" id="UP000241394">
    <property type="component" value="Chromosome LG15"/>
</dbReference>
<evidence type="ECO:0000256" key="2">
    <source>
        <dbReference type="ARBA" id="ARBA00005196"/>
    </source>
</evidence>
<protein>
    <recommendedName>
        <fullName evidence="4">diaminopimelate epimerase</fullName>
        <ecNumber evidence="4">5.1.1.7</ecNumber>
    </recommendedName>
</protein>
<evidence type="ECO:0000256" key="3">
    <source>
        <dbReference type="ARBA" id="ARBA00010219"/>
    </source>
</evidence>
<gene>
    <name evidence="9" type="ORF">CEY00_Acc16875</name>
</gene>
<name>A0A2R6QKH3_ACTCC</name>
<reference evidence="9 10" key="1">
    <citation type="submission" date="2017-07" db="EMBL/GenBank/DDBJ databases">
        <title>An improved, manually edited Actinidia chinensis var. chinensis (kiwifruit) genome highlights the challenges associated with draft genomes and gene prediction in plants.</title>
        <authorList>
            <person name="Pilkington S."/>
            <person name="Crowhurst R."/>
            <person name="Hilario E."/>
            <person name="Nardozza S."/>
            <person name="Fraser L."/>
            <person name="Peng Y."/>
            <person name="Gunaseelan K."/>
            <person name="Simpson R."/>
            <person name="Tahir J."/>
            <person name="Deroles S."/>
            <person name="Templeton K."/>
            <person name="Luo Z."/>
            <person name="Davy M."/>
            <person name="Cheng C."/>
            <person name="Mcneilage M."/>
            <person name="Scaglione D."/>
            <person name="Liu Y."/>
            <person name="Zhang Q."/>
            <person name="Datson P."/>
            <person name="De Silva N."/>
            <person name="Gardiner S."/>
            <person name="Bassett H."/>
            <person name="Chagne D."/>
            <person name="Mccallum J."/>
            <person name="Dzierzon H."/>
            <person name="Deng C."/>
            <person name="Wang Y.-Y."/>
            <person name="Barron N."/>
            <person name="Manako K."/>
            <person name="Bowen J."/>
            <person name="Foster T."/>
            <person name="Erridge Z."/>
            <person name="Tiffin H."/>
            <person name="Waite C."/>
            <person name="Davies K."/>
            <person name="Grierson E."/>
            <person name="Laing W."/>
            <person name="Kirk R."/>
            <person name="Chen X."/>
            <person name="Wood M."/>
            <person name="Montefiori M."/>
            <person name="Brummell D."/>
            <person name="Schwinn K."/>
            <person name="Catanach A."/>
            <person name="Fullerton C."/>
            <person name="Li D."/>
            <person name="Meiyalaghan S."/>
            <person name="Nieuwenhuizen N."/>
            <person name="Read N."/>
            <person name="Prakash R."/>
            <person name="Hunter D."/>
            <person name="Zhang H."/>
            <person name="Mckenzie M."/>
            <person name="Knabel M."/>
            <person name="Harris A."/>
            <person name="Allan A."/>
            <person name="Chen A."/>
            <person name="Janssen B."/>
            <person name="Plunkett B."/>
            <person name="Dwamena C."/>
            <person name="Voogd C."/>
            <person name="Leif D."/>
            <person name="Lafferty D."/>
            <person name="Souleyre E."/>
            <person name="Varkonyi-Gasic E."/>
            <person name="Gambi F."/>
            <person name="Hanley J."/>
            <person name="Yao J.-L."/>
            <person name="Cheung J."/>
            <person name="David K."/>
            <person name="Warren B."/>
            <person name="Marsh K."/>
            <person name="Snowden K."/>
            <person name="Lin-Wang K."/>
            <person name="Brian L."/>
            <person name="Martinez-Sanchez M."/>
            <person name="Wang M."/>
            <person name="Ileperuma N."/>
            <person name="Macnee N."/>
            <person name="Campin R."/>
            <person name="Mcatee P."/>
            <person name="Drummond R."/>
            <person name="Espley R."/>
            <person name="Ireland H."/>
            <person name="Wu R."/>
            <person name="Atkinson R."/>
            <person name="Karunairetnam S."/>
            <person name="Bulley S."/>
            <person name="Chunkath S."/>
            <person name="Hanley Z."/>
            <person name="Storey R."/>
            <person name="Thrimawithana A."/>
            <person name="Thomson S."/>
            <person name="David C."/>
            <person name="Testolin R."/>
        </authorList>
    </citation>
    <scope>NUCLEOTIDE SEQUENCE [LARGE SCALE GENOMIC DNA]</scope>
    <source>
        <strain evidence="10">cv. Red5</strain>
        <tissue evidence="9">Young leaf</tissue>
    </source>
</reference>
<sequence>MAITAAIPLSLPSPARHSISSSSSITASLSSSSSPFPASCSSPFLLQQNTLKSITSHLRNPSIRVSASSMSIESTERVSNASFLDRKQSGFLHFVKYHGLGNDFILVDNRDSMEPRVTPDQAVKLCDRNFGIGADGVIFAMPGINGTDYTMRIFNSDGSEPEMCGNGVRCFARFIAELDNLHGRQSFTIHTGAGLIVPEIQDDGKVRVDMGEPILKASDVPTKLPANKEQSVVKSELDVDGIIWNVTCVGMGNPHCVTFGGKGSQNLLIDGLNLAQIGPKFEHHEMFPARTNTEFVQVFSRSHLKMRVWERGAGATLACGTGACAVVVAAVLEGRAGRSCIVDLPGGPLEIEWSEEDNHVYMTGPAEVVFYGLVPL</sequence>
<evidence type="ECO:0000256" key="4">
    <source>
        <dbReference type="ARBA" id="ARBA00013080"/>
    </source>
</evidence>
<proteinExistence type="inferred from homology"/>
<dbReference type="FunCoup" id="A0A2R6QKH3">
    <property type="interactions" value="1639"/>
</dbReference>
<evidence type="ECO:0000256" key="8">
    <source>
        <dbReference type="ARBA" id="ARBA00051712"/>
    </source>
</evidence>
<dbReference type="GO" id="GO:0009507">
    <property type="term" value="C:chloroplast"/>
    <property type="evidence" value="ECO:0007669"/>
    <property type="project" value="UniProtKB-SubCell"/>
</dbReference>
<evidence type="ECO:0000313" key="9">
    <source>
        <dbReference type="EMBL" id="PSS09896.1"/>
    </source>
</evidence>
<dbReference type="OMA" id="MEIAATN"/>
<comment type="subcellular location">
    <subcellularLocation>
        <location evidence="1">Plastid</location>
        <location evidence="1">Chloroplast</location>
    </subcellularLocation>
</comment>
<comment type="similarity">
    <text evidence="3">Belongs to the diaminopimelate epimerase family.</text>
</comment>
<evidence type="ECO:0000256" key="5">
    <source>
        <dbReference type="ARBA" id="ARBA00022605"/>
    </source>
</evidence>
<evidence type="ECO:0000256" key="1">
    <source>
        <dbReference type="ARBA" id="ARBA00004229"/>
    </source>
</evidence>
<dbReference type="PANTHER" id="PTHR31689:SF0">
    <property type="entry name" value="DIAMINOPIMELATE EPIMERASE"/>
    <property type="match status" value="1"/>
</dbReference>
<keyword evidence="6" id="KW-0457">Lysine biosynthesis</keyword>
<comment type="catalytic activity">
    <reaction evidence="8">
        <text>(2S,6S)-2,6-diaminopimelate = meso-2,6-diaminopimelate</text>
        <dbReference type="Rhea" id="RHEA:15393"/>
        <dbReference type="ChEBI" id="CHEBI:57609"/>
        <dbReference type="ChEBI" id="CHEBI:57791"/>
        <dbReference type="EC" id="5.1.1.7"/>
    </reaction>
</comment>
<dbReference type="GO" id="GO:0009089">
    <property type="term" value="P:lysine biosynthetic process via diaminopimelate"/>
    <property type="evidence" value="ECO:0007669"/>
    <property type="project" value="UniProtKB-UniPathway"/>
</dbReference>
<evidence type="ECO:0000313" key="10">
    <source>
        <dbReference type="Proteomes" id="UP000241394"/>
    </source>
</evidence>
<comment type="caution">
    <text evidence="9">The sequence shown here is derived from an EMBL/GenBank/DDBJ whole genome shotgun (WGS) entry which is preliminary data.</text>
</comment>
<dbReference type="SUPFAM" id="SSF54506">
    <property type="entry name" value="Diaminopimelate epimerase-like"/>
    <property type="match status" value="2"/>
</dbReference>
<dbReference type="FunFam" id="3.10.310.10:FF:000011">
    <property type="entry name" value="Diaminopimelate epimerase, chloroplastic"/>
    <property type="match status" value="1"/>
</dbReference>
<dbReference type="HAMAP" id="MF_00197">
    <property type="entry name" value="DAP_epimerase"/>
    <property type="match status" value="1"/>
</dbReference>
<dbReference type="InParanoid" id="A0A2R6QKH3"/>
<dbReference type="AlphaFoldDB" id="A0A2R6QKH3"/>
<keyword evidence="7" id="KW-0413">Isomerase</keyword>
<dbReference type="InterPro" id="IPR018510">
    <property type="entry name" value="DAP_epimerase_AS"/>
</dbReference>
<dbReference type="InterPro" id="IPR001653">
    <property type="entry name" value="DAP_epimerase_DapF"/>
</dbReference>
<dbReference type="NCBIfam" id="TIGR00652">
    <property type="entry name" value="DapF"/>
    <property type="match status" value="1"/>
</dbReference>
<comment type="pathway">
    <text evidence="2">Amino-acid biosynthesis; L-lysine biosynthesis via DAP pathway; DL-2,6-diaminopimelate from LL-2,6-diaminopimelate: step 1/1.</text>
</comment>
<dbReference type="STRING" id="1590841.A0A2R6QKH3"/>
<dbReference type="OrthoDB" id="4768at2759"/>
<dbReference type="FunFam" id="3.10.310.10:FF:000009">
    <property type="entry name" value="Diaminopimelate epimerase chloroplastic"/>
    <property type="match status" value="1"/>
</dbReference>
<dbReference type="EC" id="5.1.1.7" evidence="4"/>
<evidence type="ECO:0000256" key="6">
    <source>
        <dbReference type="ARBA" id="ARBA00023154"/>
    </source>
</evidence>
<dbReference type="UniPathway" id="UPA00034">
    <property type="reaction ID" value="UER00025"/>
</dbReference>